<dbReference type="SUPFAM" id="SSF53756">
    <property type="entry name" value="UDP-Glycosyltransferase/glycogen phosphorylase"/>
    <property type="match status" value="1"/>
</dbReference>
<keyword evidence="3" id="KW-1185">Reference proteome</keyword>
<dbReference type="PANTHER" id="PTHR12526:SF630">
    <property type="entry name" value="GLYCOSYLTRANSFERASE"/>
    <property type="match status" value="1"/>
</dbReference>
<dbReference type="EMBL" id="OFSM01000001">
    <property type="protein sequence ID" value="SOY27378.1"/>
    <property type="molecule type" value="Genomic_DNA"/>
</dbReference>
<name>A0A2K4ZA93_9FIRM</name>
<evidence type="ECO:0000313" key="3">
    <source>
        <dbReference type="Proteomes" id="UP000236311"/>
    </source>
</evidence>
<dbReference type="GO" id="GO:0016757">
    <property type="term" value="F:glycosyltransferase activity"/>
    <property type="evidence" value="ECO:0007669"/>
    <property type="project" value="UniProtKB-KW"/>
</dbReference>
<keyword evidence="2" id="KW-0328">Glycosyltransferase</keyword>
<organism evidence="2 3">
    <name type="scientific">Acetatifactor muris</name>
    <dbReference type="NCBI Taxonomy" id="879566"/>
    <lineage>
        <taxon>Bacteria</taxon>
        <taxon>Bacillati</taxon>
        <taxon>Bacillota</taxon>
        <taxon>Clostridia</taxon>
        <taxon>Lachnospirales</taxon>
        <taxon>Lachnospiraceae</taxon>
        <taxon>Acetatifactor</taxon>
    </lineage>
</organism>
<feature type="domain" description="Glycosyl transferase family 1" evidence="1">
    <location>
        <begin position="226"/>
        <end position="376"/>
    </location>
</feature>
<dbReference type="AlphaFoldDB" id="A0A2K4ZA93"/>
<accession>A0A2K4ZA93</accession>
<proteinExistence type="predicted"/>
<dbReference type="PANTHER" id="PTHR12526">
    <property type="entry name" value="GLYCOSYLTRANSFERASE"/>
    <property type="match status" value="1"/>
</dbReference>
<evidence type="ECO:0000313" key="2">
    <source>
        <dbReference type="EMBL" id="SOY27378.1"/>
    </source>
</evidence>
<sequence length="415" mass="48258">MIIRNYKWMEEIIYISLYGLELKMKKIKGIFCHDLPIYKDKNGMYGCTTLTDDVFKRYLNHVDELVVATRVYHLDCTLEDVHQEKITLPNLKFIDIPNLNKPQYLLTRLHRATKMMEVEFKECDLIFIRGGTIADIGVALAKKYNKPYFCECAGIAFEGLWYYSLLGKLIAPFSELHTKKMVRKAAYVAYVTDEYLQKRYPTKGVAANISDVVIEKVEDAVLEKRIEKIKSRRPDEPWIIGTAAGLMTRLKGQQFVIEAMSRLGDRYNIRYELAGTGNPEYLLSVAKKFHVEDRVVIKGEINHNEILSWMDSLDTYIQPSMQEGLPRALMEAMSRACPCIGSTAGGIPELLEPDAIFKRGDILQLTNIMSEFYESNWYDHSRYNYSRVKHFRRDILEEKRKDFIGRYRNYVLNGK</sequence>
<dbReference type="Pfam" id="PF00534">
    <property type="entry name" value="Glycos_transf_1"/>
    <property type="match status" value="1"/>
</dbReference>
<keyword evidence="2" id="KW-0808">Transferase</keyword>
<evidence type="ECO:0000259" key="1">
    <source>
        <dbReference type="Pfam" id="PF00534"/>
    </source>
</evidence>
<protein>
    <submittedName>
        <fullName evidence="2">UDP-D-galactose:(Glucosyl)lipopolysaccharide-1, 6-D-galactosyltransferase</fullName>
    </submittedName>
</protein>
<dbReference type="Gene3D" id="3.40.50.2000">
    <property type="entry name" value="Glycogen Phosphorylase B"/>
    <property type="match status" value="2"/>
</dbReference>
<dbReference type="OrthoDB" id="9802525at2"/>
<reference evidence="2 3" key="1">
    <citation type="submission" date="2018-01" db="EMBL/GenBank/DDBJ databases">
        <authorList>
            <person name="Gaut B.S."/>
            <person name="Morton B.R."/>
            <person name="Clegg M.T."/>
            <person name="Duvall M.R."/>
        </authorList>
    </citation>
    <scope>NUCLEOTIDE SEQUENCE [LARGE SCALE GENOMIC DNA]</scope>
    <source>
        <strain evidence="2">GP69</strain>
    </source>
</reference>
<dbReference type="Proteomes" id="UP000236311">
    <property type="component" value="Unassembled WGS sequence"/>
</dbReference>
<dbReference type="InterPro" id="IPR001296">
    <property type="entry name" value="Glyco_trans_1"/>
</dbReference>
<dbReference type="CDD" id="cd03801">
    <property type="entry name" value="GT4_PimA-like"/>
    <property type="match status" value="1"/>
</dbReference>
<gene>
    <name evidence="2" type="ORF">AMURIS_00082</name>
</gene>